<dbReference type="GO" id="GO:0042910">
    <property type="term" value="F:xenobiotic transmembrane transporter activity"/>
    <property type="evidence" value="ECO:0007669"/>
    <property type="project" value="InterPro"/>
</dbReference>
<dbReference type="GO" id="GO:0046677">
    <property type="term" value="P:response to antibiotic"/>
    <property type="evidence" value="ECO:0007669"/>
    <property type="project" value="UniProtKB-KW"/>
</dbReference>
<name>A0A9X3HVG4_9VIBR</name>
<dbReference type="InterPro" id="IPR048279">
    <property type="entry name" value="MdtK-like"/>
</dbReference>
<dbReference type="Pfam" id="PF01554">
    <property type="entry name" value="MatE"/>
    <property type="match status" value="2"/>
</dbReference>
<dbReference type="CDD" id="cd13143">
    <property type="entry name" value="MATE_MepA_like"/>
    <property type="match status" value="1"/>
</dbReference>
<dbReference type="EMBL" id="JAKRRY010000003">
    <property type="protein sequence ID" value="MCW8345276.1"/>
    <property type="molecule type" value="Genomic_DNA"/>
</dbReference>
<accession>A0A9X3HVG4</accession>
<feature type="transmembrane region" description="Helical" evidence="12">
    <location>
        <begin position="49"/>
        <end position="70"/>
    </location>
</feature>
<dbReference type="InterPro" id="IPR051327">
    <property type="entry name" value="MATE_MepA_subfamily"/>
</dbReference>
<evidence type="ECO:0000256" key="6">
    <source>
        <dbReference type="ARBA" id="ARBA00022475"/>
    </source>
</evidence>
<feature type="transmembrane region" description="Helical" evidence="12">
    <location>
        <begin position="263"/>
        <end position="282"/>
    </location>
</feature>
<keyword evidence="6" id="KW-1003">Cell membrane</keyword>
<dbReference type="PIRSF" id="PIRSF006603">
    <property type="entry name" value="DinF"/>
    <property type="match status" value="1"/>
</dbReference>
<keyword evidence="14" id="KW-1185">Reference proteome</keyword>
<sequence>MQQSIYRQFWRYAIPTIAAMLVNGLYQVVDGIFIGQYMGSEGLAGINVVWPVISVILGIGMMIGVGAGALSSIKQGEGNIASAKKTLATGLMLLLGLGPVVAVVLWNFSDYALQIQGAQGRMLELGIQYLDVLIIGSVFSLGSIAVPFLLRNDDSPNIATLLMILGAVINIALDYLFIAVLAWELTGAALATAIAQAVVTILGVAYFFSSRANMRLTLKDFKFQYNVVPPMLSIGLASFFMFAYSSFMIAIHNKLFADYGSVVLIGAYAILGYIITFYYLIVEGIANAMQPLLSYNFGAGRKDNMRKLFKVAMLSAVAGGVAFVTLLNLYPLEVVSIFNSGDAELVDNTVLGIRLHLFSMFLDGFLVVAAAYYQAINKSKKALFVTLGNMLVQLPFLYVLPKIWGVTGIWIAYPISNVALAIVVVYMMWKDVRLLREEHADPVMA</sequence>
<evidence type="ECO:0000256" key="9">
    <source>
        <dbReference type="ARBA" id="ARBA00023136"/>
    </source>
</evidence>
<feature type="transmembrane region" description="Helical" evidence="12">
    <location>
        <begin position="382"/>
        <end position="401"/>
    </location>
</feature>
<feature type="transmembrane region" description="Helical" evidence="12">
    <location>
        <begin position="351"/>
        <end position="373"/>
    </location>
</feature>
<feature type="transmembrane region" description="Helical" evidence="12">
    <location>
        <begin position="162"/>
        <end position="183"/>
    </location>
</feature>
<feature type="transmembrane region" description="Helical" evidence="12">
    <location>
        <begin position="129"/>
        <end position="150"/>
    </location>
</feature>
<feature type="transmembrane region" description="Helical" evidence="12">
    <location>
        <begin position="311"/>
        <end position="331"/>
    </location>
</feature>
<evidence type="ECO:0000256" key="4">
    <source>
        <dbReference type="ARBA" id="ARBA00022106"/>
    </source>
</evidence>
<feature type="transmembrane region" description="Helical" evidence="12">
    <location>
        <begin position="230"/>
        <end position="251"/>
    </location>
</feature>
<evidence type="ECO:0000256" key="3">
    <source>
        <dbReference type="ARBA" id="ARBA00013489"/>
    </source>
</evidence>
<protein>
    <recommendedName>
        <fullName evidence="4">Multidrug export protein MepA</fullName>
    </recommendedName>
    <alternativeName>
        <fullName evidence="3">Multidrug resistance protein NorM</fullName>
    </alternativeName>
    <alternativeName>
        <fullName evidence="11">Na(+)/drug antiporter</fullName>
    </alternativeName>
</protein>
<dbReference type="NCBIfam" id="TIGR00797">
    <property type="entry name" value="matE"/>
    <property type="match status" value="1"/>
</dbReference>
<keyword evidence="9 12" id="KW-0472">Membrane</keyword>
<keyword evidence="8 12" id="KW-1133">Transmembrane helix</keyword>
<evidence type="ECO:0000256" key="2">
    <source>
        <dbReference type="ARBA" id="ARBA00008417"/>
    </source>
</evidence>
<evidence type="ECO:0000313" key="13">
    <source>
        <dbReference type="EMBL" id="MCW8345276.1"/>
    </source>
</evidence>
<dbReference type="AlphaFoldDB" id="A0A9X3HVG4"/>
<dbReference type="InterPro" id="IPR002528">
    <property type="entry name" value="MATE_fam"/>
</dbReference>
<evidence type="ECO:0000313" key="14">
    <source>
        <dbReference type="Proteomes" id="UP001155587"/>
    </source>
</evidence>
<evidence type="ECO:0000256" key="5">
    <source>
        <dbReference type="ARBA" id="ARBA00022448"/>
    </source>
</evidence>
<dbReference type="NCBIfam" id="NF007130">
    <property type="entry name" value="PRK09575.1"/>
    <property type="match status" value="1"/>
</dbReference>
<comment type="subcellular location">
    <subcellularLocation>
        <location evidence="1">Cell inner membrane</location>
        <topology evidence="1">Multi-pass membrane protein</topology>
    </subcellularLocation>
</comment>
<evidence type="ECO:0000256" key="1">
    <source>
        <dbReference type="ARBA" id="ARBA00004429"/>
    </source>
</evidence>
<dbReference type="InterPro" id="IPR045070">
    <property type="entry name" value="MATE_MepA-like"/>
</dbReference>
<reference evidence="13" key="1">
    <citation type="submission" date="2022-02" db="EMBL/GenBank/DDBJ databases">
        <title>Vibrio sp. nov, a new bacterium isolated from seawater.</title>
        <authorList>
            <person name="Yuan Y."/>
        </authorList>
    </citation>
    <scope>NUCLEOTIDE SEQUENCE</scope>
    <source>
        <strain evidence="13">ZSDZ65</strain>
    </source>
</reference>
<feature type="transmembrane region" description="Helical" evidence="12">
    <location>
        <begin position="12"/>
        <end position="29"/>
    </location>
</feature>
<proteinExistence type="inferred from homology"/>
<dbReference type="RefSeq" id="WP_265673721.1">
    <property type="nucleotide sequence ID" value="NZ_JAKRRY010000003.1"/>
</dbReference>
<keyword evidence="10" id="KW-0046">Antibiotic resistance</keyword>
<feature type="transmembrane region" description="Helical" evidence="12">
    <location>
        <begin position="407"/>
        <end position="429"/>
    </location>
</feature>
<dbReference type="PANTHER" id="PTHR43823:SF3">
    <property type="entry name" value="MULTIDRUG EXPORT PROTEIN MEPA"/>
    <property type="match status" value="1"/>
</dbReference>
<keyword evidence="5" id="KW-0813">Transport</keyword>
<evidence type="ECO:0000256" key="11">
    <source>
        <dbReference type="ARBA" id="ARBA00030855"/>
    </source>
</evidence>
<evidence type="ECO:0000256" key="8">
    <source>
        <dbReference type="ARBA" id="ARBA00022989"/>
    </source>
</evidence>
<evidence type="ECO:0000256" key="10">
    <source>
        <dbReference type="ARBA" id="ARBA00023251"/>
    </source>
</evidence>
<keyword evidence="7 12" id="KW-0812">Transmembrane</keyword>
<gene>
    <name evidence="13" type="ORF">MD535_04435</name>
</gene>
<feature type="transmembrane region" description="Helical" evidence="12">
    <location>
        <begin position="189"/>
        <end position="209"/>
    </location>
</feature>
<dbReference type="PANTHER" id="PTHR43823">
    <property type="entry name" value="SPORULATION PROTEIN YKVU"/>
    <property type="match status" value="1"/>
</dbReference>
<dbReference type="GO" id="GO:0015297">
    <property type="term" value="F:antiporter activity"/>
    <property type="evidence" value="ECO:0007669"/>
    <property type="project" value="InterPro"/>
</dbReference>
<organism evidence="13 14">
    <name type="scientific">Vibrio qingdaonensis</name>
    <dbReference type="NCBI Taxonomy" id="2829491"/>
    <lineage>
        <taxon>Bacteria</taxon>
        <taxon>Pseudomonadati</taxon>
        <taxon>Pseudomonadota</taxon>
        <taxon>Gammaproteobacteria</taxon>
        <taxon>Vibrionales</taxon>
        <taxon>Vibrionaceae</taxon>
        <taxon>Vibrio</taxon>
    </lineage>
</organism>
<evidence type="ECO:0000256" key="12">
    <source>
        <dbReference type="SAM" id="Phobius"/>
    </source>
</evidence>
<comment type="caution">
    <text evidence="13">The sequence shown here is derived from an EMBL/GenBank/DDBJ whole genome shotgun (WGS) entry which is preliminary data.</text>
</comment>
<feature type="transmembrane region" description="Helical" evidence="12">
    <location>
        <begin position="91"/>
        <end position="109"/>
    </location>
</feature>
<evidence type="ECO:0000256" key="7">
    <source>
        <dbReference type="ARBA" id="ARBA00022692"/>
    </source>
</evidence>
<dbReference type="Proteomes" id="UP001155587">
    <property type="component" value="Unassembled WGS sequence"/>
</dbReference>
<dbReference type="GO" id="GO:0005886">
    <property type="term" value="C:plasma membrane"/>
    <property type="evidence" value="ECO:0007669"/>
    <property type="project" value="UniProtKB-SubCell"/>
</dbReference>
<comment type="similarity">
    <text evidence="2">Belongs to the multi antimicrobial extrusion (MATE) (TC 2.A.66.1) family. MepA subfamily.</text>
</comment>